<dbReference type="Gene3D" id="3.40.50.200">
    <property type="entry name" value="Peptidase S8/S53 domain"/>
    <property type="match status" value="1"/>
</dbReference>
<gene>
    <name evidence="11" type="ORF">HC031_28330</name>
</gene>
<keyword evidence="2" id="KW-0645">Protease</keyword>
<evidence type="ECO:0000256" key="2">
    <source>
        <dbReference type="ARBA" id="ARBA00022670"/>
    </source>
</evidence>
<evidence type="ECO:0000313" key="12">
    <source>
        <dbReference type="Proteomes" id="UP000722989"/>
    </source>
</evidence>
<feature type="compositionally biased region" description="Low complexity" evidence="8">
    <location>
        <begin position="206"/>
        <end position="216"/>
    </location>
</feature>
<evidence type="ECO:0000259" key="10">
    <source>
        <dbReference type="PROSITE" id="PS51695"/>
    </source>
</evidence>
<dbReference type="Pfam" id="PF00082">
    <property type="entry name" value="Peptidase_S8"/>
    <property type="match status" value="1"/>
</dbReference>
<evidence type="ECO:0000256" key="7">
    <source>
        <dbReference type="ARBA" id="ARBA00023145"/>
    </source>
</evidence>
<accession>A0ABX0Y5B1</accession>
<dbReference type="PROSITE" id="PS51695">
    <property type="entry name" value="SEDOLISIN"/>
    <property type="match status" value="1"/>
</dbReference>
<dbReference type="PANTHER" id="PTHR14218">
    <property type="entry name" value="PROTEASE S8 TRIPEPTIDYL PEPTIDASE I CLN2"/>
    <property type="match status" value="1"/>
</dbReference>
<keyword evidence="6" id="KW-0106">Calcium</keyword>
<keyword evidence="9" id="KW-0732">Signal</keyword>
<dbReference type="InterPro" id="IPR015366">
    <property type="entry name" value="S53_propep"/>
</dbReference>
<evidence type="ECO:0000256" key="6">
    <source>
        <dbReference type="ARBA" id="ARBA00022837"/>
    </source>
</evidence>
<dbReference type="CDD" id="cd04056">
    <property type="entry name" value="Peptidases_S53"/>
    <property type="match status" value="1"/>
</dbReference>
<keyword evidence="5" id="KW-0720">Serine protease</keyword>
<evidence type="ECO:0000256" key="4">
    <source>
        <dbReference type="ARBA" id="ARBA00022801"/>
    </source>
</evidence>
<dbReference type="CDD" id="cd11377">
    <property type="entry name" value="Pro-peptidase_S53"/>
    <property type="match status" value="1"/>
</dbReference>
<dbReference type="PANTHER" id="PTHR14218:SF15">
    <property type="entry name" value="TRIPEPTIDYL-PEPTIDASE 1"/>
    <property type="match status" value="1"/>
</dbReference>
<evidence type="ECO:0000313" key="11">
    <source>
        <dbReference type="EMBL" id="NJC73604.1"/>
    </source>
</evidence>
<comment type="cofactor">
    <cofactor evidence="1">
        <name>Ca(2+)</name>
        <dbReference type="ChEBI" id="CHEBI:29108"/>
    </cofactor>
</comment>
<dbReference type="InterPro" id="IPR036852">
    <property type="entry name" value="Peptidase_S8/S53_dom_sf"/>
</dbReference>
<keyword evidence="3" id="KW-0479">Metal-binding</keyword>
<comment type="caution">
    <text evidence="11">The sequence shown here is derived from an EMBL/GenBank/DDBJ whole genome shotgun (WGS) entry which is preliminary data.</text>
</comment>
<organism evidence="11 12">
    <name type="scientific">Planosporangium thailandense</name>
    <dbReference type="NCBI Taxonomy" id="765197"/>
    <lineage>
        <taxon>Bacteria</taxon>
        <taxon>Bacillati</taxon>
        <taxon>Actinomycetota</taxon>
        <taxon>Actinomycetes</taxon>
        <taxon>Micromonosporales</taxon>
        <taxon>Micromonosporaceae</taxon>
        <taxon>Planosporangium</taxon>
    </lineage>
</organism>
<dbReference type="RefSeq" id="WP_167928513.1">
    <property type="nucleotide sequence ID" value="NZ_JAATVY010000033.1"/>
</dbReference>
<dbReference type="PROSITE" id="PS00138">
    <property type="entry name" value="SUBTILASE_SER"/>
    <property type="match status" value="1"/>
</dbReference>
<dbReference type="Pfam" id="PF09286">
    <property type="entry name" value="Pro-kuma_activ"/>
    <property type="match status" value="1"/>
</dbReference>
<dbReference type="InterPro" id="IPR023828">
    <property type="entry name" value="Peptidase_S8_Ser-AS"/>
</dbReference>
<dbReference type="InterPro" id="IPR050819">
    <property type="entry name" value="Tripeptidyl-peptidase_I"/>
</dbReference>
<reference evidence="11 12" key="1">
    <citation type="submission" date="2020-03" db="EMBL/GenBank/DDBJ databases">
        <title>WGS of the type strain of Planosporangium spp.</title>
        <authorList>
            <person name="Thawai C."/>
        </authorList>
    </citation>
    <scope>NUCLEOTIDE SEQUENCE [LARGE SCALE GENOMIC DNA]</scope>
    <source>
        <strain evidence="11 12">TBRC 5610</strain>
    </source>
</reference>
<feature type="domain" description="Peptidase S53" evidence="10">
    <location>
        <begin position="251"/>
        <end position="649"/>
    </location>
</feature>
<dbReference type="EMBL" id="JAATVY010000033">
    <property type="protein sequence ID" value="NJC73604.1"/>
    <property type="molecule type" value="Genomic_DNA"/>
</dbReference>
<protein>
    <submittedName>
        <fullName evidence="11">S8/S53 family peptidase</fullName>
    </submittedName>
</protein>
<dbReference type="SMART" id="SM00944">
    <property type="entry name" value="Pro-kuma_activ"/>
    <property type="match status" value="1"/>
</dbReference>
<evidence type="ECO:0000256" key="8">
    <source>
        <dbReference type="SAM" id="MobiDB-lite"/>
    </source>
</evidence>
<keyword evidence="7" id="KW-0865">Zymogen</keyword>
<dbReference type="SUPFAM" id="SSF52743">
    <property type="entry name" value="Subtilisin-like"/>
    <property type="match status" value="1"/>
</dbReference>
<sequence length="650" mass="67239">MAFRFIRRATVVIGATALTLSALGSAASAAPDGGAARDSRSPLPGTVPAWAQPSRASATPAASDTVSFTVALSLRDGDAAERLAMAVSDPTNRQYGHYLTPAQFNARFAPTPAQVARVRAFLTGQGMAVDQVAEGNRWIRATGTVAQVNHAFGAELKTYTWRGRKLRAPSKSASVPASVRPDVLAVTGLDDSAKLRHPLNRRLPEPGVTAASAAPGATPPAPSQCSNFWAQNYQTLPPAYGKTTFPTYICGYSPDQLQGAYDIKSTLAGGRNGHGVTVAIIDAYASPTMAADANAYARNFGQPEFTAGQYAETVFRPFGMQAECGGESAWNGEQTLDVEAVHSLAPGAAVRYIGARDCDQGIDEAINYAVQHRVADIVSNSYGNAGEDIPAAEIAKQHAMFVQAAAEGIGFYFSSGDSGDEVTLGNTPAAQPDYPASDPMVTAVGGTSLGVDAANGYQFETGWGTDIAPVDYSKSPARYTAAPPGTFRFGAGGGTSTVFAQPKYQAGKVPASLSRQFGGAPMRVSPDVAAIADPYTGFAIGQTVGGGFALSSIGGTSLACPVFAAIQALASTGRHTPIGFANPLLYGLKSSVYHDVVPQRVPTAVATPSGTALVTFDRDSTLATSFGYDDVTGLGSPRGGALLAEERKGR</sequence>
<evidence type="ECO:0000256" key="1">
    <source>
        <dbReference type="ARBA" id="ARBA00001913"/>
    </source>
</evidence>
<feature type="region of interest" description="Disordered" evidence="8">
    <location>
        <begin position="29"/>
        <end position="58"/>
    </location>
</feature>
<evidence type="ECO:0000256" key="9">
    <source>
        <dbReference type="SAM" id="SignalP"/>
    </source>
</evidence>
<name>A0ABX0Y5B1_9ACTN</name>
<dbReference type="Proteomes" id="UP000722989">
    <property type="component" value="Unassembled WGS sequence"/>
</dbReference>
<dbReference type="InterPro" id="IPR000209">
    <property type="entry name" value="Peptidase_S8/S53_dom"/>
</dbReference>
<dbReference type="SUPFAM" id="SSF54897">
    <property type="entry name" value="Protease propeptides/inhibitors"/>
    <property type="match status" value="1"/>
</dbReference>
<keyword evidence="4" id="KW-0378">Hydrolase</keyword>
<dbReference type="InterPro" id="IPR030400">
    <property type="entry name" value="Sedolisin_dom"/>
</dbReference>
<proteinExistence type="predicted"/>
<keyword evidence="12" id="KW-1185">Reference proteome</keyword>
<feature type="region of interest" description="Disordered" evidence="8">
    <location>
        <begin position="199"/>
        <end position="222"/>
    </location>
</feature>
<feature type="signal peptide" evidence="9">
    <location>
        <begin position="1"/>
        <end position="29"/>
    </location>
</feature>
<evidence type="ECO:0000256" key="5">
    <source>
        <dbReference type="ARBA" id="ARBA00022825"/>
    </source>
</evidence>
<evidence type="ECO:0000256" key="3">
    <source>
        <dbReference type="ARBA" id="ARBA00022723"/>
    </source>
</evidence>
<feature type="chain" id="PRO_5045067186" evidence="9">
    <location>
        <begin position="30"/>
        <end position="650"/>
    </location>
</feature>